<proteinExistence type="predicted"/>
<name>A0A4R7FH97_9MICO</name>
<dbReference type="AlphaFoldDB" id="A0A4R7FH97"/>
<reference evidence="3 4" key="1">
    <citation type="submission" date="2019-03" db="EMBL/GenBank/DDBJ databases">
        <title>Genomic Encyclopedia of Archaeal and Bacterial Type Strains, Phase II (KMG-II): from individual species to whole genera.</title>
        <authorList>
            <person name="Goeker M."/>
        </authorList>
    </citation>
    <scope>NUCLEOTIDE SEQUENCE [LARGE SCALE GENOMIC DNA]</scope>
    <source>
        <strain evidence="3 4">DSM 24782</strain>
    </source>
</reference>
<evidence type="ECO:0000256" key="1">
    <source>
        <dbReference type="SAM" id="MobiDB-lite"/>
    </source>
</evidence>
<dbReference type="Proteomes" id="UP000295344">
    <property type="component" value="Unassembled WGS sequence"/>
</dbReference>
<protein>
    <submittedName>
        <fullName evidence="3">DMSO/TMAO reductase YedYZ molybdopterin-dependent catalytic subunit</fullName>
    </submittedName>
</protein>
<dbReference type="InterPro" id="IPR000572">
    <property type="entry name" value="OxRdtase_Mopterin-bd_dom"/>
</dbReference>
<gene>
    <name evidence="3" type="ORF">CLV52_3245</name>
</gene>
<feature type="domain" description="Oxidoreductase molybdopterin-binding" evidence="2">
    <location>
        <begin position="35"/>
        <end position="179"/>
    </location>
</feature>
<evidence type="ECO:0000313" key="3">
    <source>
        <dbReference type="EMBL" id="TDS76127.1"/>
    </source>
</evidence>
<dbReference type="OrthoDB" id="9795587at2"/>
<dbReference type="PANTHER" id="PTHR43032:SF4">
    <property type="entry name" value="OXIDOREDUCTASE MOLYBDOPTERIN-BINDING DOMAIN-CONTAINING PROTEIN"/>
    <property type="match status" value="1"/>
</dbReference>
<accession>A0A4R7FH97</accession>
<comment type="caution">
    <text evidence="3">The sequence shown here is derived from an EMBL/GenBank/DDBJ whole genome shotgun (WGS) entry which is preliminary data.</text>
</comment>
<dbReference type="RefSeq" id="WP_133767333.1">
    <property type="nucleotide sequence ID" value="NZ_BAAARP010000001.1"/>
</dbReference>
<dbReference type="EMBL" id="SOAM01000003">
    <property type="protein sequence ID" value="TDS76127.1"/>
    <property type="molecule type" value="Genomic_DNA"/>
</dbReference>
<evidence type="ECO:0000313" key="4">
    <source>
        <dbReference type="Proteomes" id="UP000295344"/>
    </source>
</evidence>
<organism evidence="3 4">
    <name type="scientific">Amnibacterium kyonggiense</name>
    <dbReference type="NCBI Taxonomy" id="595671"/>
    <lineage>
        <taxon>Bacteria</taxon>
        <taxon>Bacillati</taxon>
        <taxon>Actinomycetota</taxon>
        <taxon>Actinomycetes</taxon>
        <taxon>Micrococcales</taxon>
        <taxon>Microbacteriaceae</taxon>
        <taxon>Amnibacterium</taxon>
    </lineage>
</organism>
<dbReference type="SUPFAM" id="SSF56524">
    <property type="entry name" value="Oxidoreductase molybdopterin-binding domain"/>
    <property type="match status" value="1"/>
</dbReference>
<keyword evidence="4" id="KW-1185">Reference proteome</keyword>
<evidence type="ECO:0000259" key="2">
    <source>
        <dbReference type="Pfam" id="PF00174"/>
    </source>
</evidence>
<sequence length="197" mass="22195">MAIFSPGFGGRRRSTNPALPPGQYEEHGFPVLTAGPTQRIRTDDWRFTLTTESGASKQWSWQDLMDLGPETIDTNIHCVTSWSKFDTHWRGVSVDKLMDGVDTKAGFVMAGSYGGYTTNLPVADLLGGKAWIAFEFDGEPLAAEHGGPARLLVPHLYFWKSAKWVNSLRFMEHDQQGFWEALGYHDHGDPWLEERYS</sequence>
<dbReference type="Pfam" id="PF00174">
    <property type="entry name" value="Oxidored_molyb"/>
    <property type="match status" value="1"/>
</dbReference>
<dbReference type="PANTHER" id="PTHR43032">
    <property type="entry name" value="PROTEIN-METHIONINE-SULFOXIDE REDUCTASE"/>
    <property type="match status" value="1"/>
</dbReference>
<feature type="region of interest" description="Disordered" evidence="1">
    <location>
        <begin position="1"/>
        <end position="24"/>
    </location>
</feature>
<dbReference type="Gene3D" id="3.90.420.10">
    <property type="entry name" value="Oxidoreductase, molybdopterin-binding domain"/>
    <property type="match status" value="1"/>
</dbReference>
<dbReference type="InterPro" id="IPR036374">
    <property type="entry name" value="OxRdtase_Mopterin-bd_sf"/>
</dbReference>